<evidence type="ECO:0000256" key="2">
    <source>
        <dbReference type="PIRNR" id="PIRNR016661"/>
    </source>
</evidence>
<evidence type="ECO:0000256" key="1">
    <source>
        <dbReference type="ARBA" id="ARBA00010692"/>
    </source>
</evidence>
<keyword evidence="2 3" id="KW-0472">Membrane</keyword>
<comment type="similarity">
    <text evidence="1 2">Belongs to the BioY family.</text>
</comment>
<proteinExistence type="inferred from homology"/>
<dbReference type="PIRSF" id="PIRSF016661">
    <property type="entry name" value="BioY"/>
    <property type="match status" value="1"/>
</dbReference>
<comment type="subcellular location">
    <subcellularLocation>
        <location evidence="2">Cell membrane</location>
        <topology evidence="2">Multi-pass membrane protein</topology>
    </subcellularLocation>
</comment>
<dbReference type="Pfam" id="PF02632">
    <property type="entry name" value="BioY"/>
    <property type="match status" value="1"/>
</dbReference>
<gene>
    <name evidence="4" type="ORF">BET01_05290</name>
</gene>
<dbReference type="AlphaFoldDB" id="A0A419SZT4"/>
<keyword evidence="3" id="KW-0812">Transmembrane</keyword>
<reference evidence="4 5" key="1">
    <citation type="submission" date="2016-08" db="EMBL/GenBank/DDBJ databases">
        <title>A new outlook on sporulation: Clostridium algidixylanolyticum.</title>
        <authorList>
            <person name="Poppleton D.I."/>
            <person name="Gribaldo S."/>
        </authorList>
    </citation>
    <scope>NUCLEOTIDE SEQUENCE [LARGE SCALE GENOMIC DNA]</scope>
    <source>
        <strain evidence="4 5">SPL73</strain>
    </source>
</reference>
<dbReference type="EMBL" id="MCIA01000030">
    <property type="protein sequence ID" value="RKD30735.1"/>
    <property type="molecule type" value="Genomic_DNA"/>
</dbReference>
<sequence length="176" mass="18970">MIMITTSRKWVLCAFFAALNAVLAQITIPIGPVPINMTHLSTYTAAGLLGARYGALSQLVYILMGVIGLPVFSGFSGGPGRIFGPTGGYIIAYIFSAYLSGFLMERFGKKSMKAMAAAIYAGWILTYLFGTMWYCLITGTGFVAALLVCVLPFLAGDCLKTFISISLIKKLHPIMR</sequence>
<dbReference type="GO" id="GO:0005886">
    <property type="term" value="C:plasma membrane"/>
    <property type="evidence" value="ECO:0007669"/>
    <property type="project" value="UniProtKB-SubCell"/>
</dbReference>
<accession>A0A419SZT4</accession>
<evidence type="ECO:0000313" key="5">
    <source>
        <dbReference type="Proteomes" id="UP000284277"/>
    </source>
</evidence>
<comment type="caution">
    <text evidence="4">The sequence shown here is derived from an EMBL/GenBank/DDBJ whole genome shotgun (WGS) entry which is preliminary data.</text>
</comment>
<dbReference type="Gene3D" id="1.10.1760.20">
    <property type="match status" value="1"/>
</dbReference>
<keyword evidence="5" id="KW-1185">Reference proteome</keyword>
<name>A0A419SZT4_9FIRM</name>
<dbReference type="InterPro" id="IPR003784">
    <property type="entry name" value="BioY"/>
</dbReference>
<dbReference type="GO" id="GO:0015225">
    <property type="term" value="F:biotin transmembrane transporter activity"/>
    <property type="evidence" value="ECO:0007669"/>
    <property type="project" value="UniProtKB-UniRule"/>
</dbReference>
<evidence type="ECO:0000313" key="4">
    <source>
        <dbReference type="EMBL" id="RKD30735.1"/>
    </source>
</evidence>
<dbReference type="PANTHER" id="PTHR34295">
    <property type="entry name" value="BIOTIN TRANSPORTER BIOY"/>
    <property type="match status" value="1"/>
</dbReference>
<feature type="transmembrane region" description="Helical" evidence="3">
    <location>
        <begin position="58"/>
        <end position="76"/>
    </location>
</feature>
<feature type="transmembrane region" description="Helical" evidence="3">
    <location>
        <begin position="115"/>
        <end position="136"/>
    </location>
</feature>
<organism evidence="4 5">
    <name type="scientific">Lacrimispora algidixylanolytica</name>
    <dbReference type="NCBI Taxonomy" id="94868"/>
    <lineage>
        <taxon>Bacteria</taxon>
        <taxon>Bacillati</taxon>
        <taxon>Bacillota</taxon>
        <taxon>Clostridia</taxon>
        <taxon>Lachnospirales</taxon>
        <taxon>Lachnospiraceae</taxon>
        <taxon>Lacrimispora</taxon>
    </lineage>
</organism>
<dbReference type="Proteomes" id="UP000284277">
    <property type="component" value="Unassembled WGS sequence"/>
</dbReference>
<keyword evidence="3" id="KW-1133">Transmembrane helix</keyword>
<feature type="transmembrane region" description="Helical" evidence="3">
    <location>
        <begin position="142"/>
        <end position="168"/>
    </location>
</feature>
<evidence type="ECO:0000256" key="3">
    <source>
        <dbReference type="SAM" id="Phobius"/>
    </source>
</evidence>
<protein>
    <recommendedName>
        <fullName evidence="2">Biotin transporter</fullName>
    </recommendedName>
</protein>
<dbReference type="PANTHER" id="PTHR34295:SF1">
    <property type="entry name" value="BIOTIN TRANSPORTER BIOY"/>
    <property type="match status" value="1"/>
</dbReference>
<keyword evidence="2" id="KW-1003">Cell membrane</keyword>
<feature type="transmembrane region" description="Helical" evidence="3">
    <location>
        <begin position="82"/>
        <end position="103"/>
    </location>
</feature>
<keyword evidence="2" id="KW-0813">Transport</keyword>